<dbReference type="PRINTS" id="PR00081">
    <property type="entry name" value="GDHRDH"/>
</dbReference>
<protein>
    <submittedName>
        <fullName evidence="5">Farnesol dehydrogenase</fullName>
    </submittedName>
</protein>
<reference evidence="5" key="1">
    <citation type="submission" date="2025-08" db="UniProtKB">
        <authorList>
            <consortium name="RefSeq"/>
        </authorList>
    </citation>
    <scope>IDENTIFICATION</scope>
    <source>
        <tissue evidence="5">Whole larvae</tissue>
    </source>
</reference>
<evidence type="ECO:0000256" key="2">
    <source>
        <dbReference type="ARBA" id="ARBA00023002"/>
    </source>
</evidence>
<dbReference type="SUPFAM" id="SSF51735">
    <property type="entry name" value="NAD(P)-binding Rossmann-fold domains"/>
    <property type="match status" value="1"/>
</dbReference>
<dbReference type="Gene3D" id="3.40.50.720">
    <property type="entry name" value="NAD(P)-binding Rossmann-like Domain"/>
    <property type="match status" value="1"/>
</dbReference>
<dbReference type="InterPro" id="IPR036291">
    <property type="entry name" value="NAD(P)-bd_dom_sf"/>
</dbReference>
<sequence length="243" mass="26013">MERWHGRTAVVTGASAGIGAAICLGLANAGLRVIGLARRANLVDVIEAGKGSIHSRQCDISKLEEVIAAFNWVEETFGGTDILVNNAGVMYPGHITEVGDKPLSDEQLLAIINTNVTGLVMCTRRAIASMVKRQFDGHIVNINSIAGHYIPFSHMFNIYPSSKYAVTAFTNSLLNELANFKNKIKVTGICPGLVNTDMVSKAATIYPTLQPSDVADAVLYAISTPPSVNINEISISPTTETRL</sequence>
<organism evidence="4 5">
    <name type="scientific">Galleria mellonella</name>
    <name type="common">Greater wax moth</name>
    <dbReference type="NCBI Taxonomy" id="7137"/>
    <lineage>
        <taxon>Eukaryota</taxon>
        <taxon>Metazoa</taxon>
        <taxon>Ecdysozoa</taxon>
        <taxon>Arthropoda</taxon>
        <taxon>Hexapoda</taxon>
        <taxon>Insecta</taxon>
        <taxon>Pterygota</taxon>
        <taxon>Neoptera</taxon>
        <taxon>Endopterygota</taxon>
        <taxon>Lepidoptera</taxon>
        <taxon>Glossata</taxon>
        <taxon>Ditrysia</taxon>
        <taxon>Pyraloidea</taxon>
        <taxon>Pyralidae</taxon>
        <taxon>Galleriinae</taxon>
        <taxon>Galleria</taxon>
    </lineage>
</organism>
<dbReference type="PRINTS" id="PR00080">
    <property type="entry name" value="SDRFAMILY"/>
</dbReference>
<evidence type="ECO:0000313" key="5">
    <source>
        <dbReference type="RefSeq" id="XP_052752034.1"/>
    </source>
</evidence>
<dbReference type="PANTHER" id="PTHR43115:SF4">
    <property type="entry name" value="DEHYDROGENASE_REDUCTASE SDR FAMILY MEMBER 11"/>
    <property type="match status" value="1"/>
</dbReference>
<dbReference type="PANTHER" id="PTHR43115">
    <property type="entry name" value="DEHYDROGENASE/REDUCTASE SDR FAMILY MEMBER 11"/>
    <property type="match status" value="1"/>
</dbReference>
<keyword evidence="4" id="KW-1185">Reference proteome</keyword>
<comment type="similarity">
    <text evidence="1 3">Belongs to the short-chain dehydrogenases/reductases (SDR) family.</text>
</comment>
<proteinExistence type="inferred from homology"/>
<dbReference type="Pfam" id="PF00106">
    <property type="entry name" value="adh_short"/>
    <property type="match status" value="1"/>
</dbReference>
<evidence type="ECO:0000256" key="1">
    <source>
        <dbReference type="ARBA" id="ARBA00006484"/>
    </source>
</evidence>
<name>A0ABM3MLF8_GALME</name>
<keyword evidence="2" id="KW-0560">Oxidoreductase</keyword>
<dbReference type="GeneID" id="113519260"/>
<gene>
    <name evidence="5" type="primary">LOC113519260</name>
</gene>
<dbReference type="RefSeq" id="XP_052752034.1">
    <property type="nucleotide sequence ID" value="XM_052896074.1"/>
</dbReference>
<accession>A0ABM3MLF8</accession>
<dbReference type="InterPro" id="IPR002347">
    <property type="entry name" value="SDR_fam"/>
</dbReference>
<dbReference type="Proteomes" id="UP001652740">
    <property type="component" value="Unplaced"/>
</dbReference>
<evidence type="ECO:0000256" key="3">
    <source>
        <dbReference type="RuleBase" id="RU000363"/>
    </source>
</evidence>
<evidence type="ECO:0000313" key="4">
    <source>
        <dbReference type="Proteomes" id="UP001652740"/>
    </source>
</evidence>